<keyword evidence="9" id="KW-0028">Amino-acid biosynthesis</keyword>
<dbReference type="FunFam" id="3.20.20.70:FF:000031">
    <property type="entry name" value="Glutamate synthase 1 [NADH]"/>
    <property type="match status" value="1"/>
</dbReference>
<dbReference type="CDD" id="cd00713">
    <property type="entry name" value="GltS"/>
    <property type="match status" value="1"/>
</dbReference>
<dbReference type="InterPro" id="IPR050711">
    <property type="entry name" value="ET-N_metabolism_enzyme"/>
</dbReference>
<evidence type="ECO:0000256" key="6">
    <source>
        <dbReference type="ARBA" id="ARBA00004944"/>
    </source>
</evidence>
<name>A0A1Z5KJI0_FISSO</name>
<dbReference type="Pfam" id="PF04898">
    <property type="entry name" value="Glu_syn_central"/>
    <property type="match status" value="1"/>
</dbReference>
<dbReference type="InterPro" id="IPR002489">
    <property type="entry name" value="Glu_synth_asu_C"/>
</dbReference>
<dbReference type="InterPro" id="IPR002932">
    <property type="entry name" value="Glu_synthdom"/>
</dbReference>
<dbReference type="EMBL" id="BDSP01000245">
    <property type="protein sequence ID" value="GAX26439.1"/>
    <property type="molecule type" value="Genomic_DNA"/>
</dbReference>
<feature type="compositionally biased region" description="Basic and acidic residues" evidence="26">
    <location>
        <begin position="1049"/>
        <end position="1058"/>
    </location>
</feature>
<sequence length="1637" mass="178855">MFCFIGGSTQDPLTFFRARVSAANPCNLKHRSLFLSFIHCKCFVTGASVETSLFATMISSARTAARRAATRASRRTSRRSLQPAAATTLRRSFPRFYSTETVLQWRSGRPKEQLPPSLYKAAEERENCGVGLIASLQSKASRDIVEKADEMLVRMSHRGGCGCDPASGDGSGILLGMPDSFMRAEAQKMFGTELPPFGHYSVANIFFPPNSDTNGRLTECKAVMERLIAQSKHQLVGWRPVPVDNSSLGKDPLDSEPITQQVFIVNGTGSDSKQFDQDLMRIRIMAEDEVAGFLGQESGFYINSLTSQHITYKGQLTPAQVSQYYLDLQQPEFVSHLALVHSRFSTNTFPSWERAQPIRMMCHNGEINTLRGNKNWMYSRGGIMESPIYGDETMLLLPVTADDKSDSGNFDSVLELITKGSNRSLPEAMMMMIPEAWQDNDNLSEAKRAFYEYNSCVMEPWDGPAMVAFTDGRYIGATLDRNGLRPSRYYVTKDDIVIASSEIGVCPEIPDEDVKIKHRLEPGKMFLVDFETQRIVPDNEIKEHIASLHPYSEWVDKNLMDLEKWAKKEGLSPSPMDFSQTNRKLNMFGYSTEKLEMLLVPMAVGGKEALGSMGNDAALAVLSEKPRQVFDYFKQLFAQVTNPPIDPIREEIVMSLVCPVGPEGNLLADPSPQHCERMVVRHPVLTLQEMETLKNKQYKRADGSTAFSTAVIDTTFPAGSGPDGMLQALERICDEAAEAIQGGIGSSGVQGVILSDRFAGPDRIGLPSLLAIGAVHQHLIKTKQRPKAAIFAEAGDAKEVHDFATLFGFGADGVCPYMAYEVLCKMNAEGLIESQAKQNFTDEEAMKNYRKAVAKGLLKVMSKMGISTLQSYKGAQVFEAVGLADEVVDRCFTGTTTRIQGTDFEAIYRDLERMHEAAYPVTPTDLDDMVVSDGQMHYRDGGEAHLNTPAGMVNLQIAARTNSREAYKEFARLTNEQNKKVTLRGQLKFKFDPSRAIPLEEVEPVQNIVKRFASGAMSLGSISREAHETLAKAMNALGARSNTGEGGEDPARFSDNRRSSIKQVASGRFGVTSHYLANSDQIQIKMAQGAKPGEGGELPGFKVSDYIAENRHTTPGVGLISPPPHHDIYSIEDLAQLIHDLKNAQPKGEVSVKLVSEVGVGVVAAGVAKALADHITVSGHDGGTGAAAWTGIKGCGLPWELGLAETQQTLVLNGLRDRVKLQTDGQLKTGRDVAIACLLGAEEFGFATAPLIAMGCIMMRKCHLNTCPVGIATQDEELRRKFAGEPEHVMNYFFLLAEEVREIMAKLGYRTMAEMVGQTQHLEVNKRGQHYKSKGLDLSPLLTPASELNPSAGIRNLTTQYHGLDIARDVDYISKAKDALENGTPVVIEDEIENVNRTLGTMLSYEISSRHGKDGLPDDTITLQLKGHGGQSLGFTLAKGITIHLQGDANDYVGKGLSGGKISVSPKPNVVESGFAPEEHVVVGNVCLYGATAGKAFFRGKAGERFCVRNSGALAVVEGIGDHGCEYMTGGRMVCLGETGRNFGAGMSGGIAYIYDPAGTFPQRCNMGLVGLETLDDSDESREVFGFIQEHVEATGSSVGQALLDNWEEASTKFVKVMPHDYKRVLEERAARSAQAA</sequence>
<dbReference type="GO" id="GO:0016041">
    <property type="term" value="F:glutamate synthase (ferredoxin) activity"/>
    <property type="evidence" value="ECO:0007669"/>
    <property type="project" value="UniProtKB-EC"/>
</dbReference>
<dbReference type="GO" id="GO:0016040">
    <property type="term" value="F:glutamate synthase (NADH) activity"/>
    <property type="evidence" value="ECO:0007669"/>
    <property type="project" value="UniProtKB-EC"/>
</dbReference>
<keyword evidence="18" id="KW-0314">Glutamate biosynthesis</keyword>
<comment type="cofactor">
    <cofactor evidence="1">
        <name>FMN</name>
        <dbReference type="ChEBI" id="CHEBI:58210"/>
    </cofactor>
</comment>
<keyword evidence="12" id="KW-0479">Metal-binding</keyword>
<dbReference type="Pfam" id="PF01645">
    <property type="entry name" value="Glu_synthase"/>
    <property type="match status" value="1"/>
</dbReference>
<comment type="cofactor">
    <cofactor evidence="2">
        <name>[3Fe-4S] cluster</name>
        <dbReference type="ChEBI" id="CHEBI:21137"/>
    </cofactor>
</comment>
<dbReference type="CDD" id="cd02808">
    <property type="entry name" value="GltS_FMN"/>
    <property type="match status" value="1"/>
</dbReference>
<evidence type="ECO:0000256" key="24">
    <source>
        <dbReference type="ARBA" id="ARBA00057049"/>
    </source>
</evidence>
<evidence type="ECO:0000256" key="9">
    <source>
        <dbReference type="ARBA" id="ARBA00022605"/>
    </source>
</evidence>
<dbReference type="PROSITE" id="PS51278">
    <property type="entry name" value="GATASE_TYPE_2"/>
    <property type="match status" value="1"/>
</dbReference>
<dbReference type="GO" id="GO:0019676">
    <property type="term" value="P:ammonia assimilation cycle"/>
    <property type="evidence" value="ECO:0007669"/>
    <property type="project" value="TreeGrafter"/>
</dbReference>
<dbReference type="FunFam" id="3.20.20.70:FF:000017">
    <property type="entry name" value="Glutamate synthase [NADH], amyloplastic"/>
    <property type="match status" value="1"/>
</dbReference>
<evidence type="ECO:0000256" key="14">
    <source>
        <dbReference type="ARBA" id="ARBA00022962"/>
    </source>
</evidence>
<evidence type="ECO:0000256" key="20">
    <source>
        <dbReference type="ARBA" id="ARBA00024383"/>
    </source>
</evidence>
<keyword evidence="29" id="KW-1185">Reference proteome</keyword>
<evidence type="ECO:0000256" key="8">
    <source>
        <dbReference type="ARBA" id="ARBA00011233"/>
    </source>
</evidence>
<accession>A0A1Z5KJI0</accession>
<dbReference type="FunCoup" id="A0A1Z5KJI0">
    <property type="interactions" value="163"/>
</dbReference>
<evidence type="ECO:0000256" key="25">
    <source>
        <dbReference type="ARBA" id="ARBA00068518"/>
    </source>
</evidence>
<dbReference type="SUPFAM" id="SSF51395">
    <property type="entry name" value="FMN-linked oxidoreductases"/>
    <property type="match status" value="1"/>
</dbReference>
<comment type="similarity">
    <text evidence="7">Belongs to the glutamate synthase family.</text>
</comment>
<proteinExistence type="inferred from homology"/>
<dbReference type="GO" id="GO:0006537">
    <property type="term" value="P:glutamate biosynthetic process"/>
    <property type="evidence" value="ECO:0007669"/>
    <property type="project" value="UniProtKB-KW"/>
</dbReference>
<comment type="pathway">
    <text evidence="5">Nitrogen metabolism.</text>
</comment>
<keyword evidence="16" id="KW-0408">Iron</keyword>
<evidence type="ECO:0000256" key="23">
    <source>
        <dbReference type="ARBA" id="ARBA00048867"/>
    </source>
</evidence>
<organism evidence="28 29">
    <name type="scientific">Fistulifera solaris</name>
    <name type="common">Oleaginous diatom</name>
    <dbReference type="NCBI Taxonomy" id="1519565"/>
    <lineage>
        <taxon>Eukaryota</taxon>
        <taxon>Sar</taxon>
        <taxon>Stramenopiles</taxon>
        <taxon>Ochrophyta</taxon>
        <taxon>Bacillariophyta</taxon>
        <taxon>Bacillariophyceae</taxon>
        <taxon>Bacillariophycidae</taxon>
        <taxon>Naviculales</taxon>
        <taxon>Naviculaceae</taxon>
        <taxon>Fistulifera</taxon>
    </lineage>
</organism>
<dbReference type="Proteomes" id="UP000198406">
    <property type="component" value="Unassembled WGS sequence"/>
</dbReference>
<dbReference type="Pfam" id="PF01493">
    <property type="entry name" value="GXGXG"/>
    <property type="match status" value="1"/>
</dbReference>
<comment type="cofactor">
    <cofactor evidence="3">
        <name>FAD</name>
        <dbReference type="ChEBI" id="CHEBI:57692"/>
    </cofactor>
</comment>
<dbReference type="Gene3D" id="2.160.20.60">
    <property type="entry name" value="Glutamate synthase, alpha subunit, C-terminal domain"/>
    <property type="match status" value="1"/>
</dbReference>
<evidence type="ECO:0000256" key="1">
    <source>
        <dbReference type="ARBA" id="ARBA00001917"/>
    </source>
</evidence>
<comment type="caution">
    <text evidence="28">The sequence shown here is derived from an EMBL/GenBank/DDBJ whole genome shotgun (WGS) entry which is preliminary data.</text>
</comment>
<evidence type="ECO:0000256" key="21">
    <source>
        <dbReference type="ARBA" id="ARBA00037928"/>
    </source>
</evidence>
<dbReference type="Gene3D" id="3.20.20.70">
    <property type="entry name" value="Aldolase class I"/>
    <property type="match status" value="2"/>
</dbReference>
<evidence type="ECO:0000256" key="18">
    <source>
        <dbReference type="ARBA" id="ARBA00023164"/>
    </source>
</evidence>
<dbReference type="PANTHER" id="PTHR11938">
    <property type="entry name" value="FAD NADPH DEHYDROGENASE/OXIDOREDUCTASE"/>
    <property type="match status" value="1"/>
</dbReference>
<gene>
    <name evidence="28" type="ORF">FisN_37Hh011</name>
</gene>
<keyword evidence="17" id="KW-0411">Iron-sulfur</keyword>
<keyword evidence="15 28" id="KW-0560">Oxidoreductase</keyword>
<evidence type="ECO:0000256" key="19">
    <source>
        <dbReference type="ARBA" id="ARBA00023291"/>
    </source>
</evidence>
<feature type="domain" description="Glutamine amidotransferase type-2" evidence="27">
    <location>
        <begin position="128"/>
        <end position="531"/>
    </location>
</feature>
<evidence type="ECO:0000256" key="11">
    <source>
        <dbReference type="ARBA" id="ARBA00022643"/>
    </source>
</evidence>
<dbReference type="SUPFAM" id="SSF69336">
    <property type="entry name" value="Alpha subunit of glutamate synthase, C-terminal domain"/>
    <property type="match status" value="1"/>
</dbReference>
<dbReference type="SUPFAM" id="SSF56235">
    <property type="entry name" value="N-terminal nucleophile aminohydrolases (Ntn hydrolases)"/>
    <property type="match status" value="1"/>
</dbReference>
<keyword evidence="19" id="KW-0003">3Fe-4S</keyword>
<evidence type="ECO:0000313" key="28">
    <source>
        <dbReference type="EMBL" id="GAX26439.1"/>
    </source>
</evidence>
<dbReference type="Pfam" id="PF00310">
    <property type="entry name" value="GATase_2"/>
    <property type="match status" value="1"/>
</dbReference>
<evidence type="ECO:0000256" key="4">
    <source>
        <dbReference type="ARBA" id="ARBA00004802"/>
    </source>
</evidence>
<evidence type="ECO:0000256" key="26">
    <source>
        <dbReference type="SAM" id="MobiDB-lite"/>
    </source>
</evidence>
<evidence type="ECO:0000256" key="5">
    <source>
        <dbReference type="ARBA" id="ARBA00004909"/>
    </source>
</evidence>
<dbReference type="InterPro" id="IPR036485">
    <property type="entry name" value="Glu_synth_asu_C_sf"/>
</dbReference>
<comment type="pathway">
    <text evidence="6">Amino-acid biosynthesis; L-glutamate biosynthesis via GLT pathway; L-glutamate from 2-oxoglutarate and L-glutamine (NAD(+) route): step 1/1.</text>
</comment>
<protein>
    <recommendedName>
        <fullName evidence="25">Glutamate synthase [NADH]</fullName>
        <ecNumber evidence="20">1.4.1.14</ecNumber>
        <ecNumber evidence="22">1.4.7.1</ecNumber>
    </recommendedName>
</protein>
<dbReference type="InterPro" id="IPR029055">
    <property type="entry name" value="Ntn_hydrolases_N"/>
</dbReference>
<dbReference type="GO" id="GO:0046872">
    <property type="term" value="F:metal ion binding"/>
    <property type="evidence" value="ECO:0007669"/>
    <property type="project" value="UniProtKB-KW"/>
</dbReference>
<evidence type="ECO:0000256" key="7">
    <source>
        <dbReference type="ARBA" id="ARBA00009716"/>
    </source>
</evidence>
<dbReference type="InterPro" id="IPR017932">
    <property type="entry name" value="GATase_2_dom"/>
</dbReference>
<evidence type="ECO:0000256" key="17">
    <source>
        <dbReference type="ARBA" id="ARBA00023014"/>
    </source>
</evidence>
<comment type="catalytic activity">
    <reaction evidence="23">
        <text>2 L-glutamate + NAD(+) = L-glutamine + 2-oxoglutarate + NADH + H(+)</text>
        <dbReference type="Rhea" id="RHEA:13753"/>
        <dbReference type="ChEBI" id="CHEBI:15378"/>
        <dbReference type="ChEBI" id="CHEBI:16810"/>
        <dbReference type="ChEBI" id="CHEBI:29985"/>
        <dbReference type="ChEBI" id="CHEBI:57540"/>
        <dbReference type="ChEBI" id="CHEBI:57945"/>
        <dbReference type="ChEBI" id="CHEBI:58359"/>
        <dbReference type="EC" id="1.4.1.14"/>
    </reaction>
</comment>
<dbReference type="NCBIfam" id="NF008730">
    <property type="entry name" value="PRK11750.1"/>
    <property type="match status" value="1"/>
</dbReference>
<keyword evidence="13" id="KW-0274">FAD</keyword>
<dbReference type="EC" id="1.4.1.14" evidence="20"/>
<evidence type="ECO:0000256" key="2">
    <source>
        <dbReference type="ARBA" id="ARBA00001927"/>
    </source>
</evidence>
<evidence type="ECO:0000256" key="3">
    <source>
        <dbReference type="ARBA" id="ARBA00001974"/>
    </source>
</evidence>
<dbReference type="Gene3D" id="3.60.20.10">
    <property type="entry name" value="Glutamine Phosphoribosylpyrophosphate, subunit 1, domain 1"/>
    <property type="match status" value="1"/>
</dbReference>
<keyword evidence="14" id="KW-0315">Glutamine amidotransferase</keyword>
<dbReference type="FunFam" id="3.60.20.10:FF:000001">
    <property type="entry name" value="Glutamate synthase, large subunit"/>
    <property type="match status" value="1"/>
</dbReference>
<comment type="subunit">
    <text evidence="8">Homotrimer.</text>
</comment>
<dbReference type="InterPro" id="IPR006982">
    <property type="entry name" value="Glu_synth_centr_N"/>
</dbReference>
<comment type="pathway">
    <text evidence="21">Amino-acid biosynthesis; L-glutamate biosynthesis via GLT pathway; L-glutamate from 2-oxoglutarate and L-glutamine (ferredoxin route): step 1/1.</text>
</comment>
<evidence type="ECO:0000256" key="13">
    <source>
        <dbReference type="ARBA" id="ARBA00022827"/>
    </source>
</evidence>
<evidence type="ECO:0000256" key="16">
    <source>
        <dbReference type="ARBA" id="ARBA00023004"/>
    </source>
</evidence>
<dbReference type="GO" id="GO:0051538">
    <property type="term" value="F:3 iron, 4 sulfur cluster binding"/>
    <property type="evidence" value="ECO:0007669"/>
    <property type="project" value="UniProtKB-KW"/>
</dbReference>
<dbReference type="InParanoid" id="A0A1Z5KJI0"/>
<evidence type="ECO:0000313" key="29">
    <source>
        <dbReference type="Proteomes" id="UP000198406"/>
    </source>
</evidence>
<dbReference type="InterPro" id="IPR013785">
    <property type="entry name" value="Aldolase_TIM"/>
</dbReference>
<evidence type="ECO:0000256" key="12">
    <source>
        <dbReference type="ARBA" id="ARBA00022723"/>
    </source>
</evidence>
<keyword evidence="11" id="KW-0288">FMN</keyword>
<dbReference type="UniPathway" id="UPA00045"/>
<comment type="pathway">
    <text evidence="4">Energy metabolism; nitrogen metabolism.</text>
</comment>
<dbReference type="EC" id="1.4.7.1" evidence="22"/>
<dbReference type="FunFam" id="2.160.20.60:FF:000001">
    <property type="entry name" value="Glutamate synthase, large subunit"/>
    <property type="match status" value="1"/>
</dbReference>
<dbReference type="CDD" id="cd00982">
    <property type="entry name" value="gltB_C"/>
    <property type="match status" value="1"/>
</dbReference>
<feature type="region of interest" description="Disordered" evidence="26">
    <location>
        <begin position="1038"/>
        <end position="1058"/>
    </location>
</feature>
<dbReference type="PANTHER" id="PTHR11938:SF133">
    <property type="entry name" value="GLUTAMATE SYNTHASE (NADH)"/>
    <property type="match status" value="1"/>
</dbReference>
<comment type="function">
    <text evidence="24">Forms L-glutamate from L-glutamine and 2-oxoglutarate. Represents an alternative pathway to L-glutamate dehydrogenase for the biosynthesis of L-glutamate. Participates with glutamine synthetase in ammonia assimilation processes. The enzyme is specific for NADH, L-glutamine and 2-oxoglutarate.</text>
</comment>
<evidence type="ECO:0000256" key="10">
    <source>
        <dbReference type="ARBA" id="ARBA00022630"/>
    </source>
</evidence>
<keyword evidence="10" id="KW-0285">Flavoprotein</keyword>
<evidence type="ECO:0000256" key="22">
    <source>
        <dbReference type="ARBA" id="ARBA00039085"/>
    </source>
</evidence>
<evidence type="ECO:0000259" key="27">
    <source>
        <dbReference type="PROSITE" id="PS51278"/>
    </source>
</evidence>
<reference evidence="28 29" key="1">
    <citation type="journal article" date="2015" name="Plant Cell">
        <title>Oil accumulation by the oleaginous diatom Fistulifera solaris as revealed by the genome and transcriptome.</title>
        <authorList>
            <person name="Tanaka T."/>
            <person name="Maeda Y."/>
            <person name="Veluchamy A."/>
            <person name="Tanaka M."/>
            <person name="Abida H."/>
            <person name="Marechal E."/>
            <person name="Bowler C."/>
            <person name="Muto M."/>
            <person name="Sunaga Y."/>
            <person name="Tanaka M."/>
            <person name="Yoshino T."/>
            <person name="Taniguchi T."/>
            <person name="Fukuda Y."/>
            <person name="Nemoto M."/>
            <person name="Matsumoto M."/>
            <person name="Wong P.S."/>
            <person name="Aburatani S."/>
            <person name="Fujibuchi W."/>
        </authorList>
    </citation>
    <scope>NUCLEOTIDE SEQUENCE [LARGE SCALE GENOMIC DNA]</scope>
    <source>
        <strain evidence="28 29">JPCC DA0580</strain>
    </source>
</reference>
<evidence type="ECO:0000256" key="15">
    <source>
        <dbReference type="ARBA" id="ARBA00023002"/>
    </source>
</evidence>
<dbReference type="OrthoDB" id="4327079at2759"/>